<sequence>MSYSLQDRILGSLVAAGMGDAMGAPTETYSRREIIAHFGGYVEKFEDPKDNPLVVGNITAEVTDDASQMFELAKAVAETGGHLTVEATARAIVRWSESYPKYYPRNAGPTTSRVIDDLRAGKDPVVLGQTGGFYGRGTSNGAAMRVAACGLCNPGDLDGAVNTAITSCVPTHGTQHAYSGAAAISAAIAEALTEQATVETVVEAAIYGCLKGELIGEKEARPAYGPYCLPLLHRALAAVDGAENMEEAIIQLDRNIGCNVDIQPTVACAVALFKAARGDWKKTILGGANLGGDTDTVACIAGMIAGAFCGFAEIDQQWYRTFKAANPALDLEAVAAALAAL</sequence>
<organism evidence="4">
    <name type="scientific">uncultured Anaerotruncus sp</name>
    <dbReference type="NCBI Taxonomy" id="905011"/>
    <lineage>
        <taxon>Bacteria</taxon>
        <taxon>Bacillati</taxon>
        <taxon>Bacillota</taxon>
        <taxon>Clostridia</taxon>
        <taxon>Eubacteriales</taxon>
        <taxon>Oscillospiraceae</taxon>
        <taxon>Anaerotruncus</taxon>
        <taxon>environmental samples</taxon>
    </lineage>
</organism>
<gene>
    <name evidence="4" type="ORF">SAMEA3545359_02693</name>
</gene>
<keyword evidence="2 4" id="KW-0378">Hydrolase</keyword>
<evidence type="ECO:0000256" key="1">
    <source>
        <dbReference type="ARBA" id="ARBA00010702"/>
    </source>
</evidence>
<dbReference type="SUPFAM" id="SSF101478">
    <property type="entry name" value="ADP-ribosylglycohydrolase"/>
    <property type="match status" value="1"/>
</dbReference>
<name>A0A1C6K6S7_9FIRM</name>
<dbReference type="PANTHER" id="PTHR16222">
    <property type="entry name" value="ADP-RIBOSYLGLYCOHYDROLASE"/>
    <property type="match status" value="1"/>
</dbReference>
<dbReference type="GO" id="GO:0046872">
    <property type="term" value="F:metal ion binding"/>
    <property type="evidence" value="ECO:0007669"/>
    <property type="project" value="UniProtKB-KW"/>
</dbReference>
<proteinExistence type="inferred from homology"/>
<protein>
    <submittedName>
        <fullName evidence="4">ADP-ribosyl-[dinitrogen reductase] hydrolase</fullName>
    </submittedName>
</protein>
<dbReference type="Gene3D" id="1.10.4080.10">
    <property type="entry name" value="ADP-ribosylation/Crystallin J1"/>
    <property type="match status" value="1"/>
</dbReference>
<evidence type="ECO:0000313" key="4">
    <source>
        <dbReference type="EMBL" id="SCJ89943.1"/>
    </source>
</evidence>
<comment type="similarity">
    <text evidence="1">Belongs to the ADP-ribosylglycohydrolase family.</text>
</comment>
<evidence type="ECO:0000256" key="2">
    <source>
        <dbReference type="ARBA" id="ARBA00022801"/>
    </source>
</evidence>
<reference evidence="4" key="1">
    <citation type="submission" date="2015-09" db="EMBL/GenBank/DDBJ databases">
        <authorList>
            <consortium name="Pathogen Informatics"/>
        </authorList>
    </citation>
    <scope>NUCLEOTIDE SEQUENCE</scope>
    <source>
        <strain evidence="4">2789STDY5834896</strain>
    </source>
</reference>
<dbReference type="GO" id="GO:0016787">
    <property type="term" value="F:hydrolase activity"/>
    <property type="evidence" value="ECO:0007669"/>
    <property type="project" value="UniProtKB-KW"/>
</dbReference>
<dbReference type="InterPro" id="IPR036705">
    <property type="entry name" value="Ribosyl_crysJ1_sf"/>
</dbReference>
<dbReference type="InterPro" id="IPR050792">
    <property type="entry name" value="ADP-ribosylglycohydrolase"/>
</dbReference>
<accession>A0A1C6K6S7</accession>
<dbReference type="EMBL" id="FMHG01000003">
    <property type="protein sequence ID" value="SCJ89943.1"/>
    <property type="molecule type" value="Genomic_DNA"/>
</dbReference>
<feature type="binding site" evidence="3">
    <location>
        <position position="295"/>
    </location>
    <ligand>
        <name>Mg(2+)</name>
        <dbReference type="ChEBI" id="CHEBI:18420"/>
        <label>1</label>
    </ligand>
</feature>
<feature type="binding site" evidence="3">
    <location>
        <position position="64"/>
    </location>
    <ligand>
        <name>Mg(2+)</name>
        <dbReference type="ChEBI" id="CHEBI:18420"/>
        <label>1</label>
    </ligand>
</feature>
<keyword evidence="3" id="KW-0460">Magnesium</keyword>
<feature type="binding site" evidence="3">
    <location>
        <position position="293"/>
    </location>
    <ligand>
        <name>Mg(2+)</name>
        <dbReference type="ChEBI" id="CHEBI:18420"/>
        <label>1</label>
    </ligand>
</feature>
<evidence type="ECO:0000256" key="3">
    <source>
        <dbReference type="PIRSR" id="PIRSR605502-1"/>
    </source>
</evidence>
<dbReference type="AlphaFoldDB" id="A0A1C6K6S7"/>
<feature type="binding site" evidence="3">
    <location>
        <position position="65"/>
    </location>
    <ligand>
        <name>Mg(2+)</name>
        <dbReference type="ChEBI" id="CHEBI:18420"/>
        <label>1</label>
    </ligand>
</feature>
<comment type="cofactor">
    <cofactor evidence="3">
        <name>Mg(2+)</name>
        <dbReference type="ChEBI" id="CHEBI:18420"/>
    </cofactor>
    <text evidence="3">Binds 2 magnesium ions per subunit.</text>
</comment>
<dbReference type="InterPro" id="IPR005502">
    <property type="entry name" value="Ribosyl_crysJ1"/>
</dbReference>
<feature type="binding site" evidence="3">
    <location>
        <position position="296"/>
    </location>
    <ligand>
        <name>Mg(2+)</name>
        <dbReference type="ChEBI" id="CHEBI:18420"/>
        <label>1</label>
    </ligand>
</feature>
<dbReference type="Pfam" id="PF03747">
    <property type="entry name" value="ADP_ribosyl_GH"/>
    <property type="match status" value="1"/>
</dbReference>
<feature type="binding site" evidence="3">
    <location>
        <position position="63"/>
    </location>
    <ligand>
        <name>Mg(2+)</name>
        <dbReference type="ChEBI" id="CHEBI:18420"/>
        <label>1</label>
    </ligand>
</feature>
<keyword evidence="3" id="KW-0479">Metal-binding</keyword>
<dbReference type="PANTHER" id="PTHR16222:SF24">
    <property type="entry name" value="ADP-RIBOSYLHYDROLASE ARH3"/>
    <property type="match status" value="1"/>
</dbReference>